<dbReference type="GO" id="GO:0008270">
    <property type="term" value="F:zinc ion binding"/>
    <property type="evidence" value="ECO:0007669"/>
    <property type="project" value="UniProtKB-KW"/>
</dbReference>
<feature type="domain" description="FYVE zinc finger" evidence="4">
    <location>
        <begin position="123"/>
        <end position="173"/>
    </location>
</feature>
<evidence type="ECO:0000256" key="2">
    <source>
        <dbReference type="ARBA" id="ARBA00022771"/>
    </source>
</evidence>
<accession>A0AAD2AE40</accession>
<dbReference type="AlphaFoldDB" id="A0AAD2AE40"/>
<evidence type="ECO:0000259" key="4">
    <source>
        <dbReference type="Pfam" id="PF01363"/>
    </source>
</evidence>
<dbReference type="PANTHER" id="PTHR15629">
    <property type="entry name" value="SH3YL1 PROTEIN"/>
    <property type="match status" value="1"/>
</dbReference>
<dbReference type="InterPro" id="IPR051702">
    <property type="entry name" value="SH3_domain_YSC84-like"/>
</dbReference>
<organism evidence="5 6">
    <name type="scientific">Fraxinus pennsylvanica</name>
    <dbReference type="NCBI Taxonomy" id="56036"/>
    <lineage>
        <taxon>Eukaryota</taxon>
        <taxon>Viridiplantae</taxon>
        <taxon>Streptophyta</taxon>
        <taxon>Embryophyta</taxon>
        <taxon>Tracheophyta</taxon>
        <taxon>Spermatophyta</taxon>
        <taxon>Magnoliopsida</taxon>
        <taxon>eudicotyledons</taxon>
        <taxon>Gunneridae</taxon>
        <taxon>Pentapetalae</taxon>
        <taxon>asterids</taxon>
        <taxon>lamiids</taxon>
        <taxon>Lamiales</taxon>
        <taxon>Oleaceae</taxon>
        <taxon>Oleeae</taxon>
        <taxon>Fraxinus</taxon>
    </lineage>
</organism>
<keyword evidence="2" id="KW-0863">Zinc-finger</keyword>
<dbReference type="PANTHER" id="PTHR15629:SF2">
    <property type="entry name" value="SH3 DOMAIN-CONTAINING YSC84-LIKE PROTEIN 1"/>
    <property type="match status" value="1"/>
</dbReference>
<dbReference type="InterPro" id="IPR013083">
    <property type="entry name" value="Znf_RING/FYVE/PHD"/>
</dbReference>
<evidence type="ECO:0000256" key="1">
    <source>
        <dbReference type="ARBA" id="ARBA00022723"/>
    </source>
</evidence>
<dbReference type="Pfam" id="PF01363">
    <property type="entry name" value="FYVE"/>
    <property type="match status" value="1"/>
</dbReference>
<sequence length="309" mass="34970">MTISTCGHEHEIIRKHQCTHMLVNASNCINFSFSNLGKENMKFNYVDDLDDTASIAPESQSPKALNQKISYPFLFGSEDFVDGGNRETFLHSSVYIPSAPPLLERNSFNYDAYKEVLEVEPPEWLPDNSTRVCIKCNAPFTVLTRGRNNCRFCGGAKVMDWTCSRWWLNLPVSLSMEQEIYKSVNTLRSYCQVARLNHEKLIPTSCSERSQRLGNLDSCKSAAAGLIGRVVETDLRAREKVLAFATLAVNVHLWGLIRRKYATKRYTNLRFYGDPFFTTAVIPLGTVDIPKAAELLYAAIQDMQSKLQC</sequence>
<name>A0AAD2AE40_9LAMI</name>
<keyword evidence="3" id="KW-0862">Zinc</keyword>
<dbReference type="InterPro" id="IPR011011">
    <property type="entry name" value="Znf_FYVE_PHD"/>
</dbReference>
<dbReference type="Proteomes" id="UP000834106">
    <property type="component" value="Chromosome 19"/>
</dbReference>
<protein>
    <recommendedName>
        <fullName evidence="4">FYVE zinc finger domain-containing protein</fullName>
    </recommendedName>
</protein>
<evidence type="ECO:0000313" key="5">
    <source>
        <dbReference type="EMBL" id="CAI9783427.1"/>
    </source>
</evidence>
<dbReference type="EMBL" id="OU503054">
    <property type="protein sequence ID" value="CAI9783427.1"/>
    <property type="molecule type" value="Genomic_DNA"/>
</dbReference>
<proteinExistence type="predicted"/>
<gene>
    <name evidence="5" type="ORF">FPE_LOCUS30857</name>
</gene>
<evidence type="ECO:0000256" key="3">
    <source>
        <dbReference type="ARBA" id="ARBA00022833"/>
    </source>
</evidence>
<dbReference type="GO" id="GO:0035091">
    <property type="term" value="F:phosphatidylinositol binding"/>
    <property type="evidence" value="ECO:0007669"/>
    <property type="project" value="TreeGrafter"/>
</dbReference>
<dbReference type="InterPro" id="IPR000306">
    <property type="entry name" value="Znf_FYVE"/>
</dbReference>
<dbReference type="SUPFAM" id="SSF57903">
    <property type="entry name" value="FYVE/PHD zinc finger"/>
    <property type="match status" value="1"/>
</dbReference>
<reference evidence="5" key="1">
    <citation type="submission" date="2023-05" db="EMBL/GenBank/DDBJ databases">
        <authorList>
            <person name="Huff M."/>
        </authorList>
    </citation>
    <scope>NUCLEOTIDE SEQUENCE</scope>
</reference>
<keyword evidence="6" id="KW-1185">Reference proteome</keyword>
<evidence type="ECO:0000313" key="6">
    <source>
        <dbReference type="Proteomes" id="UP000834106"/>
    </source>
</evidence>
<keyword evidence="1" id="KW-0479">Metal-binding</keyword>
<dbReference type="Gene3D" id="3.30.40.10">
    <property type="entry name" value="Zinc/RING finger domain, C3HC4 (zinc finger)"/>
    <property type="match status" value="1"/>
</dbReference>